<feature type="chain" id="PRO_5015665618" evidence="2">
    <location>
        <begin position="24"/>
        <end position="108"/>
    </location>
</feature>
<dbReference type="VEuPathDB" id="FungiDB:PSTT_16792"/>
<comment type="caution">
    <text evidence="3">The sequence shown here is derived from an EMBL/GenBank/DDBJ whole genome shotgun (WGS) entry which is preliminary data.</text>
</comment>
<dbReference type="AlphaFoldDB" id="A0A2S4UBQ2"/>
<protein>
    <submittedName>
        <fullName evidence="3">Uncharacterized protein</fullName>
    </submittedName>
</protein>
<dbReference type="Proteomes" id="UP000239156">
    <property type="component" value="Unassembled WGS sequence"/>
</dbReference>
<gene>
    <name evidence="3" type="ORF">PSTT_16792</name>
</gene>
<name>A0A2S4UBQ2_9BASI</name>
<proteinExistence type="predicted"/>
<evidence type="ECO:0000313" key="3">
    <source>
        <dbReference type="EMBL" id="POV94584.1"/>
    </source>
</evidence>
<dbReference type="EMBL" id="PKSL01000405">
    <property type="protein sequence ID" value="POV94584.1"/>
    <property type="molecule type" value="Genomic_DNA"/>
</dbReference>
<sequence length="108" mass="11775">MMILSSYLVLVLVAIFHATPSSSSPSLWEEEGRMFIGGKDGSKVEVEGKAVSYSRRLQLVKGLKPKEAAIARRGVPVMTPALEKTKARTPRRNAGAVMHENNLQQGVL</sequence>
<dbReference type="VEuPathDB" id="FungiDB:PSHT_01840"/>
<feature type="signal peptide" evidence="2">
    <location>
        <begin position="1"/>
        <end position="23"/>
    </location>
</feature>
<reference evidence="3" key="1">
    <citation type="submission" date="2017-12" db="EMBL/GenBank/DDBJ databases">
        <title>Gene loss provides genomic basis for host adaptation in cereal stripe rust fungi.</title>
        <authorList>
            <person name="Xia C."/>
        </authorList>
    </citation>
    <scope>NUCLEOTIDE SEQUENCE [LARGE SCALE GENOMIC DNA]</scope>
    <source>
        <strain evidence="3">93-210</strain>
    </source>
</reference>
<evidence type="ECO:0000313" key="4">
    <source>
        <dbReference type="Proteomes" id="UP000239156"/>
    </source>
</evidence>
<keyword evidence="2" id="KW-0732">Signal</keyword>
<accession>A0A2S4UBQ2</accession>
<organism evidence="3 4">
    <name type="scientific">Puccinia striiformis</name>
    <dbReference type="NCBI Taxonomy" id="27350"/>
    <lineage>
        <taxon>Eukaryota</taxon>
        <taxon>Fungi</taxon>
        <taxon>Dikarya</taxon>
        <taxon>Basidiomycota</taxon>
        <taxon>Pucciniomycotina</taxon>
        <taxon>Pucciniomycetes</taxon>
        <taxon>Pucciniales</taxon>
        <taxon>Pucciniaceae</taxon>
        <taxon>Puccinia</taxon>
    </lineage>
</organism>
<keyword evidence="4" id="KW-1185">Reference proteome</keyword>
<feature type="region of interest" description="Disordered" evidence="1">
    <location>
        <begin position="86"/>
        <end position="108"/>
    </location>
</feature>
<evidence type="ECO:0000256" key="2">
    <source>
        <dbReference type="SAM" id="SignalP"/>
    </source>
</evidence>
<evidence type="ECO:0000256" key="1">
    <source>
        <dbReference type="SAM" id="MobiDB-lite"/>
    </source>
</evidence>